<evidence type="ECO:0000256" key="5">
    <source>
        <dbReference type="ARBA" id="ARBA00022692"/>
    </source>
</evidence>
<evidence type="ECO:0000256" key="8">
    <source>
        <dbReference type="ARBA" id="ARBA00022833"/>
    </source>
</evidence>
<keyword evidence="5 12" id="KW-0812">Transmembrane</keyword>
<feature type="transmembrane region" description="Helical" evidence="12">
    <location>
        <begin position="12"/>
        <end position="30"/>
    </location>
</feature>
<feature type="domain" description="Peptidase M50" evidence="13">
    <location>
        <begin position="39"/>
        <end position="111"/>
    </location>
</feature>
<evidence type="ECO:0000313" key="15">
    <source>
        <dbReference type="Proteomes" id="UP000324233"/>
    </source>
</evidence>
<dbReference type="OrthoDB" id="9800627at2"/>
<evidence type="ECO:0000256" key="7">
    <source>
        <dbReference type="ARBA" id="ARBA00022801"/>
    </source>
</evidence>
<evidence type="ECO:0000256" key="9">
    <source>
        <dbReference type="ARBA" id="ARBA00022989"/>
    </source>
</evidence>
<dbReference type="Pfam" id="PF02163">
    <property type="entry name" value="Peptidase_M50"/>
    <property type="match status" value="2"/>
</dbReference>
<comment type="cofactor">
    <cofactor evidence="1">
        <name>Zn(2+)</name>
        <dbReference type="ChEBI" id="CHEBI:29105"/>
    </cofactor>
</comment>
<evidence type="ECO:0000256" key="10">
    <source>
        <dbReference type="ARBA" id="ARBA00023049"/>
    </source>
</evidence>
<evidence type="ECO:0000256" key="2">
    <source>
        <dbReference type="ARBA" id="ARBA00004141"/>
    </source>
</evidence>
<gene>
    <name evidence="14" type="primary">rip3_1</name>
    <name evidence="14" type="ORF">OJF2_21900</name>
</gene>
<feature type="transmembrane region" description="Helical" evidence="12">
    <location>
        <begin position="192"/>
        <end position="214"/>
    </location>
</feature>
<dbReference type="KEGG" id="agv:OJF2_21900"/>
<name>A0A5B9W0F3_9BACT</name>
<evidence type="ECO:0000256" key="6">
    <source>
        <dbReference type="ARBA" id="ARBA00022723"/>
    </source>
</evidence>
<protein>
    <submittedName>
        <fullName evidence="14">Zinc metalloprotease Rip3</fullName>
    </submittedName>
</protein>
<dbReference type="PANTHER" id="PTHR39188:SF3">
    <property type="entry name" value="STAGE IV SPORULATION PROTEIN FB"/>
    <property type="match status" value="1"/>
</dbReference>
<sequence length="265" mass="28337">MNISWKLGRIAGIDLFLHPTFLLILIPGLLGGEPSLPLVVTLFGCVVLHELGHALMARRFGIETLDITLYPIGGVARLERMPRAPGAEILIALAGPAVNFAIAGLLIAFQSLSLGDGEPAASLGLLCDNLLVLNLVLGLFNLLPAFPMDGGRVLRALLSSFVGRPRATSIAASIGRAAAVAFGFYGLLHWNFLQLALAAFIYFAAGAEEAGVLADERRRATGERDEDIWSAPPGYRWVHRGNGVWQLAPIIVRAQPRPGASPWTH</sequence>
<feature type="transmembrane region" description="Helical" evidence="12">
    <location>
        <begin position="167"/>
        <end position="186"/>
    </location>
</feature>
<evidence type="ECO:0000313" key="14">
    <source>
        <dbReference type="EMBL" id="QEH33684.1"/>
    </source>
</evidence>
<dbReference type="Proteomes" id="UP000324233">
    <property type="component" value="Chromosome"/>
</dbReference>
<evidence type="ECO:0000256" key="4">
    <source>
        <dbReference type="ARBA" id="ARBA00022670"/>
    </source>
</evidence>
<keyword evidence="4 14" id="KW-0645">Protease</keyword>
<organism evidence="14 15">
    <name type="scientific">Aquisphaera giovannonii</name>
    <dbReference type="NCBI Taxonomy" id="406548"/>
    <lineage>
        <taxon>Bacteria</taxon>
        <taxon>Pseudomonadati</taxon>
        <taxon>Planctomycetota</taxon>
        <taxon>Planctomycetia</taxon>
        <taxon>Isosphaerales</taxon>
        <taxon>Isosphaeraceae</taxon>
        <taxon>Aquisphaera</taxon>
    </lineage>
</organism>
<evidence type="ECO:0000259" key="13">
    <source>
        <dbReference type="Pfam" id="PF02163"/>
    </source>
</evidence>
<evidence type="ECO:0000256" key="1">
    <source>
        <dbReference type="ARBA" id="ARBA00001947"/>
    </source>
</evidence>
<dbReference type="AlphaFoldDB" id="A0A5B9W0F3"/>
<dbReference type="RefSeq" id="WP_148593700.1">
    <property type="nucleotide sequence ID" value="NZ_CP042997.1"/>
</dbReference>
<comment type="subcellular location">
    <subcellularLocation>
        <location evidence="2">Membrane</location>
        <topology evidence="2">Multi-pass membrane protein</topology>
    </subcellularLocation>
</comment>
<dbReference type="GO" id="GO:0016020">
    <property type="term" value="C:membrane"/>
    <property type="evidence" value="ECO:0007669"/>
    <property type="project" value="UniProtKB-SubCell"/>
</dbReference>
<feature type="transmembrane region" description="Helical" evidence="12">
    <location>
        <begin position="36"/>
        <end position="56"/>
    </location>
</feature>
<keyword evidence="8" id="KW-0862">Zinc</keyword>
<evidence type="ECO:0000256" key="12">
    <source>
        <dbReference type="SAM" id="Phobius"/>
    </source>
</evidence>
<keyword evidence="9 12" id="KW-1133">Transmembrane helix</keyword>
<keyword evidence="15" id="KW-1185">Reference proteome</keyword>
<dbReference type="GO" id="GO:0046872">
    <property type="term" value="F:metal ion binding"/>
    <property type="evidence" value="ECO:0007669"/>
    <property type="project" value="UniProtKB-KW"/>
</dbReference>
<dbReference type="PANTHER" id="PTHR39188">
    <property type="entry name" value="MEMBRANE-ASSOCIATED ZINC METALLOPROTEASE M50B"/>
    <property type="match status" value="1"/>
</dbReference>
<comment type="similarity">
    <text evidence="3">Belongs to the peptidase M50B family.</text>
</comment>
<keyword evidence="7" id="KW-0378">Hydrolase</keyword>
<feature type="domain" description="Peptidase M50" evidence="13">
    <location>
        <begin position="130"/>
        <end position="180"/>
    </location>
</feature>
<keyword evidence="11 12" id="KW-0472">Membrane</keyword>
<dbReference type="InterPro" id="IPR008915">
    <property type="entry name" value="Peptidase_M50"/>
</dbReference>
<proteinExistence type="inferred from homology"/>
<reference evidence="14 15" key="1">
    <citation type="submission" date="2019-08" db="EMBL/GenBank/DDBJ databases">
        <title>Deep-cultivation of Planctomycetes and their phenomic and genomic characterization uncovers novel biology.</title>
        <authorList>
            <person name="Wiegand S."/>
            <person name="Jogler M."/>
            <person name="Boedeker C."/>
            <person name="Pinto D."/>
            <person name="Vollmers J."/>
            <person name="Rivas-Marin E."/>
            <person name="Kohn T."/>
            <person name="Peeters S.H."/>
            <person name="Heuer A."/>
            <person name="Rast P."/>
            <person name="Oberbeckmann S."/>
            <person name="Bunk B."/>
            <person name="Jeske O."/>
            <person name="Meyerdierks A."/>
            <person name="Storesund J.E."/>
            <person name="Kallscheuer N."/>
            <person name="Luecker S."/>
            <person name="Lage O.M."/>
            <person name="Pohl T."/>
            <person name="Merkel B.J."/>
            <person name="Hornburger P."/>
            <person name="Mueller R.-W."/>
            <person name="Bruemmer F."/>
            <person name="Labrenz M."/>
            <person name="Spormann A.M."/>
            <person name="Op den Camp H."/>
            <person name="Overmann J."/>
            <person name="Amann R."/>
            <person name="Jetten M.S.M."/>
            <person name="Mascher T."/>
            <person name="Medema M.H."/>
            <person name="Devos D.P."/>
            <person name="Kaster A.-K."/>
            <person name="Ovreas L."/>
            <person name="Rohde M."/>
            <person name="Galperin M.Y."/>
            <person name="Jogler C."/>
        </authorList>
    </citation>
    <scope>NUCLEOTIDE SEQUENCE [LARGE SCALE GENOMIC DNA]</scope>
    <source>
        <strain evidence="14 15">OJF2</strain>
    </source>
</reference>
<feature type="transmembrane region" description="Helical" evidence="12">
    <location>
        <begin position="89"/>
        <end position="109"/>
    </location>
</feature>
<accession>A0A5B9W0F3</accession>
<dbReference type="GO" id="GO:0006508">
    <property type="term" value="P:proteolysis"/>
    <property type="evidence" value="ECO:0007669"/>
    <property type="project" value="UniProtKB-KW"/>
</dbReference>
<feature type="transmembrane region" description="Helical" evidence="12">
    <location>
        <begin position="121"/>
        <end position="146"/>
    </location>
</feature>
<dbReference type="GO" id="GO:0008237">
    <property type="term" value="F:metallopeptidase activity"/>
    <property type="evidence" value="ECO:0007669"/>
    <property type="project" value="UniProtKB-KW"/>
</dbReference>
<evidence type="ECO:0000256" key="3">
    <source>
        <dbReference type="ARBA" id="ARBA00007931"/>
    </source>
</evidence>
<keyword evidence="6" id="KW-0479">Metal-binding</keyword>
<evidence type="ECO:0000256" key="11">
    <source>
        <dbReference type="ARBA" id="ARBA00023136"/>
    </source>
</evidence>
<dbReference type="EMBL" id="CP042997">
    <property type="protein sequence ID" value="QEH33684.1"/>
    <property type="molecule type" value="Genomic_DNA"/>
</dbReference>
<keyword evidence="10 14" id="KW-0482">Metalloprotease</keyword>